<proteinExistence type="inferred from homology"/>
<dbReference type="PROSITE" id="PS50931">
    <property type="entry name" value="HTH_LYSR"/>
    <property type="match status" value="1"/>
</dbReference>
<dbReference type="InterPro" id="IPR036390">
    <property type="entry name" value="WH_DNA-bd_sf"/>
</dbReference>
<evidence type="ECO:0000313" key="6">
    <source>
        <dbReference type="EMBL" id="KGM34078.1"/>
    </source>
</evidence>
<comment type="caution">
    <text evidence="6">The sequence shown here is derived from an EMBL/GenBank/DDBJ whole genome shotgun (WGS) entry which is preliminary data.</text>
</comment>
<dbReference type="PRINTS" id="PR00039">
    <property type="entry name" value="HTHLYSR"/>
</dbReference>
<dbReference type="FunFam" id="1.10.10.10:FF:000001">
    <property type="entry name" value="LysR family transcriptional regulator"/>
    <property type="match status" value="1"/>
</dbReference>
<dbReference type="Gene3D" id="1.10.10.10">
    <property type="entry name" value="Winged helix-like DNA-binding domain superfamily/Winged helix DNA-binding domain"/>
    <property type="match status" value="1"/>
</dbReference>
<dbReference type="OrthoDB" id="9789529at2"/>
<evidence type="ECO:0000256" key="3">
    <source>
        <dbReference type="ARBA" id="ARBA00023125"/>
    </source>
</evidence>
<dbReference type="InterPro" id="IPR050176">
    <property type="entry name" value="LTTR"/>
</dbReference>
<keyword evidence="2" id="KW-0805">Transcription regulation</keyword>
<dbReference type="PANTHER" id="PTHR30579">
    <property type="entry name" value="TRANSCRIPTIONAL REGULATOR"/>
    <property type="match status" value="1"/>
</dbReference>
<protein>
    <submittedName>
        <fullName evidence="6">LysR family transcriptional regulator</fullName>
    </submittedName>
</protein>
<dbReference type="Pfam" id="PF03466">
    <property type="entry name" value="LysR_substrate"/>
    <property type="match status" value="1"/>
</dbReference>
<feature type="domain" description="HTH lysR-type" evidence="5">
    <location>
        <begin position="6"/>
        <end position="63"/>
    </location>
</feature>
<accession>A0A0A0D8A1</accession>
<comment type="similarity">
    <text evidence="1">Belongs to the LysR transcriptional regulatory family.</text>
</comment>
<dbReference type="Pfam" id="PF00126">
    <property type="entry name" value="HTH_1"/>
    <property type="match status" value="1"/>
</dbReference>
<dbReference type="EMBL" id="JANX01000122">
    <property type="protein sequence ID" value="KGM34078.1"/>
    <property type="molecule type" value="Genomic_DNA"/>
</dbReference>
<name>A0A0A0D8A1_9PROT</name>
<reference evidence="6 7" key="1">
    <citation type="submission" date="2014-01" db="EMBL/GenBank/DDBJ databases">
        <title>Genome sequence determination for a cystic fibrosis isolate, Inquilinus limosus.</title>
        <authorList>
            <person name="Pino M."/>
            <person name="Di Conza J."/>
            <person name="Gutkind G."/>
        </authorList>
    </citation>
    <scope>NUCLEOTIDE SEQUENCE [LARGE SCALE GENOMIC DNA]</scope>
    <source>
        <strain evidence="6 7">MP06</strain>
    </source>
</reference>
<evidence type="ECO:0000313" key="7">
    <source>
        <dbReference type="Proteomes" id="UP000029995"/>
    </source>
</evidence>
<dbReference type="InterPro" id="IPR005119">
    <property type="entry name" value="LysR_subst-bd"/>
</dbReference>
<dbReference type="PANTHER" id="PTHR30579:SF7">
    <property type="entry name" value="HTH-TYPE TRANSCRIPTIONAL REGULATOR LRHA-RELATED"/>
    <property type="match status" value="1"/>
</dbReference>
<dbReference type="Gene3D" id="3.40.190.10">
    <property type="entry name" value="Periplasmic binding protein-like II"/>
    <property type="match status" value="2"/>
</dbReference>
<dbReference type="GO" id="GO:0003700">
    <property type="term" value="F:DNA-binding transcription factor activity"/>
    <property type="evidence" value="ECO:0007669"/>
    <property type="project" value="InterPro"/>
</dbReference>
<keyword evidence="4" id="KW-0804">Transcription</keyword>
<sequence length="293" mass="31974">MSLPDLDIDALRAFTAIVDAGGFTAAGGRLGRTQSAVSVKIKRLEAQLGRQLFERTSRSLALTRDGELLLGYARRLLELNDETVRRFAEPGAEGEIRLGIAEYFVPQHLPGVLSRFARVYPRVHIEVRVGMSSGLIDAFDRHELDLVIAKRDDGVTRGRVIHRERLAWLRAPGLELPPGEPLPLCALPPPCVFRSRTLEALKARGQGWRVLYTSESVMGVIAAARAGLGVAVTVESALPEDVERLTPAMGFPDLGEVELAVFGEGTGRREVKATLVGFIEDSLRRLPPVRTAA</sequence>
<dbReference type="GO" id="GO:0003677">
    <property type="term" value="F:DNA binding"/>
    <property type="evidence" value="ECO:0007669"/>
    <property type="project" value="UniProtKB-KW"/>
</dbReference>
<keyword evidence="3" id="KW-0238">DNA-binding</keyword>
<dbReference type="RefSeq" id="WP_034836365.1">
    <property type="nucleotide sequence ID" value="NZ_JANX01000122.1"/>
</dbReference>
<evidence type="ECO:0000256" key="1">
    <source>
        <dbReference type="ARBA" id="ARBA00009437"/>
    </source>
</evidence>
<dbReference type="SUPFAM" id="SSF53850">
    <property type="entry name" value="Periplasmic binding protein-like II"/>
    <property type="match status" value="1"/>
</dbReference>
<dbReference type="InterPro" id="IPR036388">
    <property type="entry name" value="WH-like_DNA-bd_sf"/>
</dbReference>
<evidence type="ECO:0000256" key="2">
    <source>
        <dbReference type="ARBA" id="ARBA00023015"/>
    </source>
</evidence>
<dbReference type="InterPro" id="IPR000847">
    <property type="entry name" value="LysR_HTH_N"/>
</dbReference>
<organism evidence="6 7">
    <name type="scientific">Inquilinus limosus MP06</name>
    <dbReference type="NCBI Taxonomy" id="1398085"/>
    <lineage>
        <taxon>Bacteria</taxon>
        <taxon>Pseudomonadati</taxon>
        <taxon>Pseudomonadota</taxon>
        <taxon>Alphaproteobacteria</taxon>
        <taxon>Rhodospirillales</taxon>
        <taxon>Rhodospirillaceae</taxon>
        <taxon>Inquilinus</taxon>
    </lineage>
</organism>
<evidence type="ECO:0000259" key="5">
    <source>
        <dbReference type="PROSITE" id="PS50931"/>
    </source>
</evidence>
<evidence type="ECO:0000256" key="4">
    <source>
        <dbReference type="ARBA" id="ARBA00023163"/>
    </source>
</evidence>
<gene>
    <name evidence="6" type="ORF">P409_12275</name>
</gene>
<dbReference type="SUPFAM" id="SSF46785">
    <property type="entry name" value="Winged helix' DNA-binding domain"/>
    <property type="match status" value="1"/>
</dbReference>
<dbReference type="AlphaFoldDB" id="A0A0A0D8A1"/>
<dbReference type="Proteomes" id="UP000029995">
    <property type="component" value="Unassembled WGS sequence"/>
</dbReference>